<dbReference type="Proteomes" id="UP000316621">
    <property type="component" value="Chromosome 2"/>
</dbReference>
<organism evidence="1 2">
    <name type="scientific">Papaver somniferum</name>
    <name type="common">Opium poppy</name>
    <dbReference type="NCBI Taxonomy" id="3469"/>
    <lineage>
        <taxon>Eukaryota</taxon>
        <taxon>Viridiplantae</taxon>
        <taxon>Streptophyta</taxon>
        <taxon>Embryophyta</taxon>
        <taxon>Tracheophyta</taxon>
        <taxon>Spermatophyta</taxon>
        <taxon>Magnoliopsida</taxon>
        <taxon>Ranunculales</taxon>
        <taxon>Papaveraceae</taxon>
        <taxon>Papaveroideae</taxon>
        <taxon>Papaver</taxon>
    </lineage>
</organism>
<gene>
    <name evidence="1" type="ORF">C5167_018646</name>
</gene>
<accession>A0A4Y7IQZ5</accession>
<dbReference type="AlphaFoldDB" id="A0A4Y7IQZ5"/>
<sequence>MNKDFTLPCSISSVFDLGNFSQTTIKQVDQLRDFLPTTILREDVTPRLQGSDFASFYTLASLARLE</sequence>
<evidence type="ECO:0000313" key="2">
    <source>
        <dbReference type="Proteomes" id="UP000316621"/>
    </source>
</evidence>
<dbReference type="Gramene" id="RZC50220">
    <property type="protein sequence ID" value="RZC50220"/>
    <property type="gene ID" value="C5167_018646"/>
</dbReference>
<evidence type="ECO:0000313" key="1">
    <source>
        <dbReference type="EMBL" id="RZC50220.1"/>
    </source>
</evidence>
<keyword evidence="2" id="KW-1185">Reference proteome</keyword>
<name>A0A4Y7IQZ5_PAPSO</name>
<dbReference type="EMBL" id="CM010716">
    <property type="protein sequence ID" value="RZC50220.1"/>
    <property type="molecule type" value="Genomic_DNA"/>
</dbReference>
<reference evidence="1 2" key="1">
    <citation type="journal article" date="2018" name="Science">
        <title>The opium poppy genome and morphinan production.</title>
        <authorList>
            <person name="Guo L."/>
            <person name="Winzer T."/>
            <person name="Yang X."/>
            <person name="Li Y."/>
            <person name="Ning Z."/>
            <person name="He Z."/>
            <person name="Teodor R."/>
            <person name="Lu Y."/>
            <person name="Bowser T.A."/>
            <person name="Graham I.A."/>
            <person name="Ye K."/>
        </authorList>
    </citation>
    <scope>NUCLEOTIDE SEQUENCE [LARGE SCALE GENOMIC DNA]</scope>
    <source>
        <strain evidence="2">cv. HN1</strain>
        <tissue evidence="1">Leaves</tissue>
    </source>
</reference>
<proteinExistence type="predicted"/>
<protein>
    <submittedName>
        <fullName evidence="1">Uncharacterized protein</fullName>
    </submittedName>
</protein>